<evidence type="ECO:0000313" key="2">
    <source>
        <dbReference type="EMBL" id="MCI29741.1"/>
    </source>
</evidence>
<feature type="region of interest" description="Disordered" evidence="1">
    <location>
        <begin position="66"/>
        <end position="92"/>
    </location>
</feature>
<dbReference type="EMBL" id="LXQA010174654">
    <property type="protein sequence ID" value="MCI29741.1"/>
    <property type="molecule type" value="Genomic_DNA"/>
</dbReference>
<feature type="non-terminal residue" evidence="2">
    <location>
        <position position="92"/>
    </location>
</feature>
<name>A0A392QZG4_9FABA</name>
<sequence length="92" mass="10557">MTADARRPKGQEKDEAGPPVEEMREEKRRRFVNRNLCQASLPDCVHLKDAIEILIQKGYARKYVKEGDRETNEAQMPIDAPTTDDDENRTAV</sequence>
<evidence type="ECO:0000313" key="3">
    <source>
        <dbReference type="Proteomes" id="UP000265520"/>
    </source>
</evidence>
<feature type="compositionally biased region" description="Acidic residues" evidence="1">
    <location>
        <begin position="82"/>
        <end position="92"/>
    </location>
</feature>
<proteinExistence type="predicted"/>
<feature type="region of interest" description="Disordered" evidence="1">
    <location>
        <begin position="1"/>
        <end position="26"/>
    </location>
</feature>
<dbReference type="Proteomes" id="UP000265520">
    <property type="component" value="Unassembled WGS sequence"/>
</dbReference>
<keyword evidence="3" id="KW-1185">Reference proteome</keyword>
<reference evidence="2 3" key="1">
    <citation type="journal article" date="2018" name="Front. Plant Sci.">
        <title>Red Clover (Trifolium pratense) and Zigzag Clover (T. medium) - A Picture of Genomic Similarities and Differences.</title>
        <authorList>
            <person name="Dluhosova J."/>
            <person name="Istvanek J."/>
            <person name="Nedelnik J."/>
            <person name="Repkova J."/>
        </authorList>
    </citation>
    <scope>NUCLEOTIDE SEQUENCE [LARGE SCALE GENOMIC DNA]</scope>
    <source>
        <strain evidence="3">cv. 10/8</strain>
        <tissue evidence="2">Leaf</tissue>
    </source>
</reference>
<dbReference type="AlphaFoldDB" id="A0A392QZG4"/>
<organism evidence="2 3">
    <name type="scientific">Trifolium medium</name>
    <dbReference type="NCBI Taxonomy" id="97028"/>
    <lineage>
        <taxon>Eukaryota</taxon>
        <taxon>Viridiplantae</taxon>
        <taxon>Streptophyta</taxon>
        <taxon>Embryophyta</taxon>
        <taxon>Tracheophyta</taxon>
        <taxon>Spermatophyta</taxon>
        <taxon>Magnoliopsida</taxon>
        <taxon>eudicotyledons</taxon>
        <taxon>Gunneridae</taxon>
        <taxon>Pentapetalae</taxon>
        <taxon>rosids</taxon>
        <taxon>fabids</taxon>
        <taxon>Fabales</taxon>
        <taxon>Fabaceae</taxon>
        <taxon>Papilionoideae</taxon>
        <taxon>50 kb inversion clade</taxon>
        <taxon>NPAAA clade</taxon>
        <taxon>Hologalegina</taxon>
        <taxon>IRL clade</taxon>
        <taxon>Trifolieae</taxon>
        <taxon>Trifolium</taxon>
    </lineage>
</organism>
<evidence type="ECO:0000256" key="1">
    <source>
        <dbReference type="SAM" id="MobiDB-lite"/>
    </source>
</evidence>
<accession>A0A392QZG4</accession>
<comment type="caution">
    <text evidence="2">The sequence shown here is derived from an EMBL/GenBank/DDBJ whole genome shotgun (WGS) entry which is preliminary data.</text>
</comment>
<protein>
    <submittedName>
        <fullName evidence="2">Uncharacterized protein</fullName>
    </submittedName>
</protein>